<proteinExistence type="predicted"/>
<keyword evidence="1" id="KW-0472">Membrane</keyword>
<sequence>MVTEIGFVSLLVAGLGGLAGGLVYLAVRISRGRW</sequence>
<protein>
    <submittedName>
        <fullName evidence="2">Uncharacterized protein</fullName>
    </submittedName>
</protein>
<evidence type="ECO:0000313" key="2">
    <source>
        <dbReference type="EMBL" id="SCE90620.1"/>
    </source>
</evidence>
<organism evidence="2 3">
    <name type="scientific">Micromonospora coriariae</name>
    <dbReference type="NCBI Taxonomy" id="285665"/>
    <lineage>
        <taxon>Bacteria</taxon>
        <taxon>Bacillati</taxon>
        <taxon>Actinomycetota</taxon>
        <taxon>Actinomycetes</taxon>
        <taxon>Micromonosporales</taxon>
        <taxon>Micromonosporaceae</taxon>
        <taxon>Micromonospora</taxon>
    </lineage>
</organism>
<evidence type="ECO:0000313" key="3">
    <source>
        <dbReference type="Proteomes" id="UP000198243"/>
    </source>
</evidence>
<dbReference type="GeneID" id="95368710"/>
<reference evidence="3" key="1">
    <citation type="submission" date="2016-06" db="EMBL/GenBank/DDBJ databases">
        <authorList>
            <person name="Varghese N."/>
            <person name="Submissions Spin"/>
        </authorList>
    </citation>
    <scope>NUCLEOTIDE SEQUENCE [LARGE SCALE GENOMIC DNA]</scope>
    <source>
        <strain evidence="3">DSM 44875</strain>
    </source>
</reference>
<dbReference type="RefSeq" id="WP_030327764.1">
    <property type="nucleotide sequence ID" value="NZ_LT607412.1"/>
</dbReference>
<keyword evidence="1" id="KW-0812">Transmembrane</keyword>
<dbReference type="NCBIfam" id="NF041280">
    <property type="entry name" value="mem_Micro_34"/>
    <property type="match status" value="1"/>
</dbReference>
<accession>A0A1C4W329</accession>
<name>A0A1C4W329_9ACTN</name>
<evidence type="ECO:0000256" key="1">
    <source>
        <dbReference type="SAM" id="Phobius"/>
    </source>
</evidence>
<gene>
    <name evidence="2" type="ORF">GA0070607_3061</name>
</gene>
<dbReference type="Proteomes" id="UP000198243">
    <property type="component" value="Chromosome I"/>
</dbReference>
<keyword evidence="3" id="KW-1185">Reference proteome</keyword>
<dbReference type="AlphaFoldDB" id="A0A1C4W329"/>
<dbReference type="EMBL" id="LT607412">
    <property type="protein sequence ID" value="SCE90620.1"/>
    <property type="molecule type" value="Genomic_DNA"/>
</dbReference>
<feature type="transmembrane region" description="Helical" evidence="1">
    <location>
        <begin position="6"/>
        <end position="27"/>
    </location>
</feature>
<keyword evidence="1" id="KW-1133">Transmembrane helix</keyword>